<dbReference type="Proteomes" id="UP000784294">
    <property type="component" value="Unassembled WGS sequence"/>
</dbReference>
<keyword evidence="2" id="KW-1185">Reference proteome</keyword>
<evidence type="ECO:0000313" key="1">
    <source>
        <dbReference type="EMBL" id="VEL41004.1"/>
    </source>
</evidence>
<accession>A0A448XNH6</accession>
<proteinExistence type="predicted"/>
<evidence type="ECO:0000313" key="2">
    <source>
        <dbReference type="Proteomes" id="UP000784294"/>
    </source>
</evidence>
<gene>
    <name evidence="1" type="ORF">PXEA_LOCUS34444</name>
</gene>
<sequence>MPVSVISLQRFHRIRAIFKALFYTLPQAYDSTHTSASLSKPPESGFSIGMSTFLDTADSLITVLHVRQINLVVKLLLHGPGL</sequence>
<dbReference type="AlphaFoldDB" id="A0A448XNH6"/>
<protein>
    <submittedName>
        <fullName evidence="1">Uncharacterized protein</fullName>
    </submittedName>
</protein>
<dbReference type="EMBL" id="CAAALY010267443">
    <property type="protein sequence ID" value="VEL41004.1"/>
    <property type="molecule type" value="Genomic_DNA"/>
</dbReference>
<organism evidence="1 2">
    <name type="scientific">Protopolystoma xenopodis</name>
    <dbReference type="NCBI Taxonomy" id="117903"/>
    <lineage>
        <taxon>Eukaryota</taxon>
        <taxon>Metazoa</taxon>
        <taxon>Spiralia</taxon>
        <taxon>Lophotrochozoa</taxon>
        <taxon>Platyhelminthes</taxon>
        <taxon>Monogenea</taxon>
        <taxon>Polyopisthocotylea</taxon>
        <taxon>Polystomatidea</taxon>
        <taxon>Polystomatidae</taxon>
        <taxon>Protopolystoma</taxon>
    </lineage>
</organism>
<comment type="caution">
    <text evidence="1">The sequence shown here is derived from an EMBL/GenBank/DDBJ whole genome shotgun (WGS) entry which is preliminary data.</text>
</comment>
<reference evidence="1" key="1">
    <citation type="submission" date="2018-11" db="EMBL/GenBank/DDBJ databases">
        <authorList>
            <consortium name="Pathogen Informatics"/>
        </authorList>
    </citation>
    <scope>NUCLEOTIDE SEQUENCE</scope>
</reference>
<name>A0A448XNH6_9PLAT</name>